<evidence type="ECO:0000313" key="2">
    <source>
        <dbReference type="Proteomes" id="UP001476950"/>
    </source>
</evidence>
<dbReference type="InterPro" id="IPR043519">
    <property type="entry name" value="NT_sf"/>
</dbReference>
<organism evidence="1 2">
    <name type="scientific">Stenomitos frigidus AS-A4</name>
    <dbReference type="NCBI Taxonomy" id="2933935"/>
    <lineage>
        <taxon>Bacteria</taxon>
        <taxon>Bacillati</taxon>
        <taxon>Cyanobacteriota</taxon>
        <taxon>Cyanophyceae</taxon>
        <taxon>Leptolyngbyales</taxon>
        <taxon>Leptolyngbyaceae</taxon>
        <taxon>Stenomitos</taxon>
    </lineage>
</organism>
<comment type="caution">
    <text evidence="1">The sequence shown here is derived from an EMBL/GenBank/DDBJ whole genome shotgun (WGS) entry which is preliminary data.</text>
</comment>
<dbReference type="SUPFAM" id="SSF81301">
    <property type="entry name" value="Nucleotidyltransferase"/>
    <property type="match status" value="1"/>
</dbReference>
<accession>A0ABV0KRC9</accession>
<reference evidence="1 2" key="1">
    <citation type="submission" date="2022-04" db="EMBL/GenBank/DDBJ databases">
        <title>Positive selection, recombination, and allopatry shape intraspecific diversity of widespread and dominant cyanobacteria.</title>
        <authorList>
            <person name="Wei J."/>
            <person name="Shu W."/>
            <person name="Hu C."/>
        </authorList>
    </citation>
    <scope>NUCLEOTIDE SEQUENCE [LARGE SCALE GENOMIC DNA]</scope>
    <source>
        <strain evidence="1 2">AS-A4</strain>
    </source>
</reference>
<keyword evidence="2" id="KW-1185">Reference proteome</keyword>
<evidence type="ECO:0008006" key="3">
    <source>
        <dbReference type="Google" id="ProtNLM"/>
    </source>
</evidence>
<evidence type="ECO:0000313" key="1">
    <source>
        <dbReference type="EMBL" id="MEP1061779.1"/>
    </source>
</evidence>
<sequence>MAIVKPGYQSQASDTSLETDVYEFALLRQKSNSDRFLMTTAFTSSTRRFCVSGLYQRHPNLTEAELAPYVAKAFLGIDAVPFPITGTVMTWIQDSNELALLLHNLLTEIQVPYYITGGVASSTYGEVRATRDLDIVFTLEQTQLSVLVSQLEANGFYVPGVEDLRDGRVQTLSITHQVTISRCDLVLAQDSKFDRLKFARRQLINIIGYGSVYFASPEDLVLNKLRWGQRSNSEKQWRDVIGILKVQGQALDFNYLFQWAETLDLTEALSQAIIAAGLTTER</sequence>
<protein>
    <recommendedName>
        <fullName evidence="3">Nucleotidyltransferase</fullName>
    </recommendedName>
</protein>
<gene>
    <name evidence="1" type="ORF">NDI38_25745</name>
</gene>
<name>A0ABV0KRC9_9CYAN</name>
<dbReference type="EMBL" id="JAMPLM010000044">
    <property type="protein sequence ID" value="MEP1061779.1"/>
    <property type="molecule type" value="Genomic_DNA"/>
</dbReference>
<dbReference type="Proteomes" id="UP001476950">
    <property type="component" value="Unassembled WGS sequence"/>
</dbReference>
<dbReference type="Gene3D" id="3.30.460.40">
    <property type="match status" value="1"/>
</dbReference>
<proteinExistence type="predicted"/>
<dbReference type="RefSeq" id="WP_190447993.1">
    <property type="nucleotide sequence ID" value="NZ_JAMPLM010000044.1"/>
</dbReference>